<dbReference type="Proteomes" id="UP001155241">
    <property type="component" value="Unassembled WGS sequence"/>
</dbReference>
<keyword evidence="1" id="KW-0812">Transmembrane</keyword>
<feature type="transmembrane region" description="Helical" evidence="1">
    <location>
        <begin position="216"/>
        <end position="238"/>
    </location>
</feature>
<keyword evidence="1" id="KW-0472">Membrane</keyword>
<dbReference type="RefSeq" id="WP_252850994.1">
    <property type="nucleotide sequence ID" value="NZ_JAMXLR010000014.1"/>
</dbReference>
<feature type="transmembrane region" description="Helical" evidence="1">
    <location>
        <begin position="244"/>
        <end position="262"/>
    </location>
</feature>
<evidence type="ECO:0000313" key="3">
    <source>
        <dbReference type="Proteomes" id="UP001155241"/>
    </source>
</evidence>
<dbReference type="EMBL" id="JAMXLR010000014">
    <property type="protein sequence ID" value="MCO6042895.1"/>
    <property type="molecule type" value="Genomic_DNA"/>
</dbReference>
<comment type="caution">
    <text evidence="2">The sequence shown here is derived from an EMBL/GenBank/DDBJ whole genome shotgun (WGS) entry which is preliminary data.</text>
</comment>
<protein>
    <submittedName>
        <fullName evidence="2">Uncharacterized protein</fullName>
    </submittedName>
</protein>
<name>A0A9X2JED8_9BACT</name>
<evidence type="ECO:0000256" key="1">
    <source>
        <dbReference type="SAM" id="Phobius"/>
    </source>
</evidence>
<proteinExistence type="predicted"/>
<keyword evidence="1" id="KW-1133">Transmembrane helix</keyword>
<evidence type="ECO:0000313" key="2">
    <source>
        <dbReference type="EMBL" id="MCO6042895.1"/>
    </source>
</evidence>
<sequence length="282" mass="30542">MNWLLLGCFLALTPVLCLQREPENAPMAINEFDLSIVGLRPVAQDASNLFFELTVRNHTDAVISPREITIESMFSPVEELDLASPELTQAGRSGLGGVGPVPAGGERSRRKHVRLVDRFGNSRLNADHRFLHVRVLHQPPGISTAGVVADVATIDLMNLPPNLPERPPPSPRRQGSGRLIDWLWTLPLPLLFVVGERLSKLVGRLCHQKLPGGWRVLVGASLGGALCVACAISGLWLSPFGGDSFWFFARFIGTFWGFVGAVQGGSTAAGANSRWGIREADS</sequence>
<reference evidence="2" key="1">
    <citation type="submission" date="2022-06" db="EMBL/GenBank/DDBJ databases">
        <title>Aeoliella straminimaris, a novel planctomycete from sediments.</title>
        <authorList>
            <person name="Vitorino I.R."/>
            <person name="Lage O.M."/>
        </authorList>
    </citation>
    <scope>NUCLEOTIDE SEQUENCE</scope>
    <source>
        <strain evidence="2">ICT_H6.2</strain>
    </source>
</reference>
<gene>
    <name evidence="2" type="ORF">NG895_03145</name>
</gene>
<accession>A0A9X2JED8</accession>
<organism evidence="2 3">
    <name type="scientific">Aeoliella straminimaris</name>
    <dbReference type="NCBI Taxonomy" id="2954799"/>
    <lineage>
        <taxon>Bacteria</taxon>
        <taxon>Pseudomonadati</taxon>
        <taxon>Planctomycetota</taxon>
        <taxon>Planctomycetia</taxon>
        <taxon>Pirellulales</taxon>
        <taxon>Lacipirellulaceae</taxon>
        <taxon>Aeoliella</taxon>
    </lineage>
</organism>
<keyword evidence="3" id="KW-1185">Reference proteome</keyword>
<dbReference type="AlphaFoldDB" id="A0A9X2JED8"/>